<dbReference type="Proteomes" id="UP000748025">
    <property type="component" value="Unassembled WGS sequence"/>
</dbReference>
<reference evidence="1" key="1">
    <citation type="journal article" date="2020" name="bioRxiv">
        <title>Whole genome comparisons of ergot fungi reveals the divergence and evolution of species within the genus Claviceps are the result of varying mechanisms driving genome evolution and host range expansion.</title>
        <authorList>
            <person name="Wyka S.A."/>
            <person name="Mondo S.J."/>
            <person name="Liu M."/>
            <person name="Dettman J."/>
            <person name="Nalam V."/>
            <person name="Broders K.D."/>
        </authorList>
    </citation>
    <scope>NUCLEOTIDE SEQUENCE</scope>
    <source>
        <strain evidence="1">CCC 602</strain>
    </source>
</reference>
<dbReference type="AlphaFoldDB" id="A0A9P7N8C1"/>
<protein>
    <submittedName>
        <fullName evidence="1">Uncharacterized protein</fullName>
    </submittedName>
</protein>
<evidence type="ECO:0000313" key="2">
    <source>
        <dbReference type="Proteomes" id="UP000748025"/>
    </source>
</evidence>
<sequence>MSFVVGPLHGPLLKRILLVFNVPPDGINPVVSKAMRGRDVAVTAQEKGSKTSRQTVDS</sequence>
<accession>A0A9P7N8C1</accession>
<evidence type="ECO:0000313" key="1">
    <source>
        <dbReference type="EMBL" id="KAG6000591.1"/>
    </source>
</evidence>
<organism evidence="1 2">
    <name type="scientific">Claviceps pusilla</name>
    <dbReference type="NCBI Taxonomy" id="123648"/>
    <lineage>
        <taxon>Eukaryota</taxon>
        <taxon>Fungi</taxon>
        <taxon>Dikarya</taxon>
        <taxon>Ascomycota</taxon>
        <taxon>Pezizomycotina</taxon>
        <taxon>Sordariomycetes</taxon>
        <taxon>Hypocreomycetidae</taxon>
        <taxon>Hypocreales</taxon>
        <taxon>Clavicipitaceae</taxon>
        <taxon>Claviceps</taxon>
    </lineage>
</organism>
<dbReference type="EMBL" id="SRPW01001511">
    <property type="protein sequence ID" value="KAG6000591.1"/>
    <property type="molecule type" value="Genomic_DNA"/>
</dbReference>
<proteinExistence type="predicted"/>
<gene>
    <name evidence="1" type="ORF">E4U43_001559</name>
</gene>
<comment type="caution">
    <text evidence="1">The sequence shown here is derived from an EMBL/GenBank/DDBJ whole genome shotgun (WGS) entry which is preliminary data.</text>
</comment>
<keyword evidence="2" id="KW-1185">Reference proteome</keyword>
<name>A0A9P7N8C1_9HYPO</name>